<keyword evidence="5 6" id="KW-0472">Membrane</keyword>
<dbReference type="PROSITE" id="PS50850">
    <property type="entry name" value="MFS"/>
    <property type="match status" value="1"/>
</dbReference>
<feature type="transmembrane region" description="Helical" evidence="6">
    <location>
        <begin position="274"/>
        <end position="291"/>
    </location>
</feature>
<evidence type="ECO:0000256" key="6">
    <source>
        <dbReference type="SAM" id="Phobius"/>
    </source>
</evidence>
<dbReference type="InterPro" id="IPR036259">
    <property type="entry name" value="MFS_trans_sf"/>
</dbReference>
<keyword evidence="2" id="KW-0813">Transport</keyword>
<gene>
    <name evidence="8" type="ORF">SK3146_05101</name>
</gene>
<keyword evidence="9" id="KW-1185">Reference proteome</keyword>
<feature type="transmembrane region" description="Helical" evidence="6">
    <location>
        <begin position="98"/>
        <end position="124"/>
    </location>
</feature>
<feature type="transmembrane region" description="Helical" evidence="6">
    <location>
        <begin position="297"/>
        <end position="318"/>
    </location>
</feature>
<feature type="transmembrane region" description="Helical" evidence="6">
    <location>
        <begin position="74"/>
        <end position="92"/>
    </location>
</feature>
<sequence length="397" mass="41455">MTGQPRRQVAGGIWALAIAMGVGRFAYTPILPLMQQELHFSDAFAGYLASSNYAGYMLGALLAGVIPWHGRRALYYRIGLTASVLTTAAMGMTHSPSLWFALRFASGIVSAFVFVLASAMVLDVLAARGKTAWSGLFYGGVGAGILASGLLTPLFARLGSWQGAWIGLGLFSAVGAVFAWMWVQEGESASGAGKTASDSAAAPPARWLPWLIASYGLEGLGYIVTGTFIVAIADQIPGFAGHSIWVWVLVGAAAAPSCILWSSLAKKLGFVRTLLWSMLLQAAGIALPAWWSAPGGFVISALLFGATFMGITTLAATLGRQMSPNRSSRVIGILTAVYGTGQMLGPAGAGALFSLTGDYNGALLGAAAVVLAGGCLLLTGLRYDKQRRDRDNALRQH</sequence>
<feature type="transmembrane region" description="Helical" evidence="6">
    <location>
        <begin position="361"/>
        <end position="381"/>
    </location>
</feature>
<dbReference type="EMBL" id="CP027059">
    <property type="protein sequence ID" value="UQZ85812.1"/>
    <property type="molecule type" value="Genomic_DNA"/>
</dbReference>
<evidence type="ECO:0000313" key="9">
    <source>
        <dbReference type="Proteomes" id="UP001057134"/>
    </source>
</evidence>
<dbReference type="RefSeq" id="WP_249861404.1">
    <property type="nucleotide sequence ID" value="NZ_CP027059.1"/>
</dbReference>
<dbReference type="Pfam" id="PF06779">
    <property type="entry name" value="MFS_4"/>
    <property type="match status" value="1"/>
</dbReference>
<dbReference type="PANTHER" id="PTHR23537">
    <property type="match status" value="1"/>
</dbReference>
<feature type="transmembrane region" description="Helical" evidence="6">
    <location>
        <begin position="207"/>
        <end position="232"/>
    </location>
</feature>
<dbReference type="InterPro" id="IPR010645">
    <property type="entry name" value="MFS_4"/>
</dbReference>
<keyword evidence="3 6" id="KW-0812">Transmembrane</keyword>
<proteinExistence type="predicted"/>
<organism evidence="8 9">
    <name type="scientific">Paenibacillus konkukensis</name>
    <dbReference type="NCBI Taxonomy" id="2020716"/>
    <lineage>
        <taxon>Bacteria</taxon>
        <taxon>Bacillati</taxon>
        <taxon>Bacillota</taxon>
        <taxon>Bacilli</taxon>
        <taxon>Bacillales</taxon>
        <taxon>Paenibacillaceae</taxon>
        <taxon>Paenibacillus</taxon>
    </lineage>
</organism>
<feature type="domain" description="Major facilitator superfamily (MFS) profile" evidence="7">
    <location>
        <begin position="1"/>
        <end position="385"/>
    </location>
</feature>
<feature type="transmembrane region" description="Helical" evidence="6">
    <location>
        <begin position="9"/>
        <end position="27"/>
    </location>
</feature>
<evidence type="ECO:0000256" key="5">
    <source>
        <dbReference type="ARBA" id="ARBA00023136"/>
    </source>
</evidence>
<keyword evidence="4 6" id="KW-1133">Transmembrane helix</keyword>
<protein>
    <submittedName>
        <fullName evidence="8">Major Facilitator Superfamily protein</fullName>
    </submittedName>
</protein>
<reference evidence="8" key="2">
    <citation type="journal article" date="2021" name="J Anim Sci Technol">
        <title>Complete genome sequence of Paenibacillus konkukensis sp. nov. SK3146 as a potential probiotic strain.</title>
        <authorList>
            <person name="Jung H.I."/>
            <person name="Park S."/>
            <person name="Niu K.M."/>
            <person name="Lee S.W."/>
            <person name="Kothari D."/>
            <person name="Yi K.J."/>
            <person name="Kim S.K."/>
        </authorList>
    </citation>
    <scope>NUCLEOTIDE SEQUENCE</scope>
    <source>
        <strain evidence="8">SK3146</strain>
    </source>
</reference>
<reference evidence="8" key="1">
    <citation type="submission" date="2018-02" db="EMBL/GenBank/DDBJ databases">
        <authorList>
            <person name="Kim S.-K."/>
            <person name="Jung H.-I."/>
            <person name="Lee S.-W."/>
        </authorList>
    </citation>
    <scope>NUCLEOTIDE SEQUENCE</scope>
    <source>
        <strain evidence="8">SK3146</strain>
    </source>
</reference>
<dbReference type="Gene3D" id="1.20.1250.20">
    <property type="entry name" value="MFS general substrate transporter like domains"/>
    <property type="match status" value="2"/>
</dbReference>
<name>A0ABY4RTN7_9BACL</name>
<dbReference type="Proteomes" id="UP001057134">
    <property type="component" value="Chromosome"/>
</dbReference>
<feature type="transmembrane region" description="Helical" evidence="6">
    <location>
        <begin position="47"/>
        <end position="67"/>
    </location>
</feature>
<evidence type="ECO:0000256" key="3">
    <source>
        <dbReference type="ARBA" id="ARBA00022692"/>
    </source>
</evidence>
<dbReference type="InterPro" id="IPR020846">
    <property type="entry name" value="MFS_dom"/>
</dbReference>
<feature type="transmembrane region" description="Helical" evidence="6">
    <location>
        <begin position="330"/>
        <end position="355"/>
    </location>
</feature>
<dbReference type="CDD" id="cd06180">
    <property type="entry name" value="MFS_YjiJ"/>
    <property type="match status" value="1"/>
</dbReference>
<dbReference type="PANTHER" id="PTHR23537:SF1">
    <property type="entry name" value="SUGAR TRANSPORTER"/>
    <property type="match status" value="1"/>
</dbReference>
<evidence type="ECO:0000313" key="8">
    <source>
        <dbReference type="EMBL" id="UQZ85812.1"/>
    </source>
</evidence>
<accession>A0ABY4RTN7</accession>
<evidence type="ECO:0000256" key="1">
    <source>
        <dbReference type="ARBA" id="ARBA00004651"/>
    </source>
</evidence>
<comment type="subcellular location">
    <subcellularLocation>
        <location evidence="1">Cell membrane</location>
        <topology evidence="1">Multi-pass membrane protein</topology>
    </subcellularLocation>
</comment>
<evidence type="ECO:0000256" key="2">
    <source>
        <dbReference type="ARBA" id="ARBA00022448"/>
    </source>
</evidence>
<feature type="transmembrane region" description="Helical" evidence="6">
    <location>
        <begin position="244"/>
        <end position="262"/>
    </location>
</feature>
<feature type="transmembrane region" description="Helical" evidence="6">
    <location>
        <begin position="162"/>
        <end position="183"/>
    </location>
</feature>
<evidence type="ECO:0000259" key="7">
    <source>
        <dbReference type="PROSITE" id="PS50850"/>
    </source>
</evidence>
<feature type="transmembrane region" description="Helical" evidence="6">
    <location>
        <begin position="136"/>
        <end position="156"/>
    </location>
</feature>
<dbReference type="SUPFAM" id="SSF103473">
    <property type="entry name" value="MFS general substrate transporter"/>
    <property type="match status" value="1"/>
</dbReference>
<evidence type="ECO:0000256" key="4">
    <source>
        <dbReference type="ARBA" id="ARBA00022989"/>
    </source>
</evidence>